<reference evidence="1" key="1">
    <citation type="submission" date="2018-10" db="EMBL/GenBank/DDBJ databases">
        <title>Effector identification in a new, highly contiguous assembly of the strawberry crown rot pathogen Phytophthora cactorum.</title>
        <authorList>
            <person name="Armitage A.D."/>
            <person name="Nellist C.F."/>
            <person name="Bates H."/>
            <person name="Vickerstaff R.J."/>
            <person name="Harrison R.J."/>
        </authorList>
    </citation>
    <scope>NUCLEOTIDE SEQUENCE</scope>
    <source>
        <strain evidence="1">4040</strain>
    </source>
</reference>
<name>A0A8T1D3H9_9STRA</name>
<accession>A0A8T1D3H9</accession>
<dbReference type="AlphaFoldDB" id="A0A8T1D3H9"/>
<dbReference type="Proteomes" id="UP000736787">
    <property type="component" value="Unassembled WGS sequence"/>
</dbReference>
<proteinExistence type="predicted"/>
<comment type="caution">
    <text evidence="1">The sequence shown here is derived from an EMBL/GenBank/DDBJ whole genome shotgun (WGS) entry which is preliminary data.</text>
</comment>
<sequence length="45" mass="4648">MEGNRRHQLVIAASGGGGGVNRRQARLLGSVASGGENSGLECLRR</sequence>
<gene>
    <name evidence="1" type="ORF">PC117_g13024</name>
</gene>
<dbReference type="EMBL" id="RCMK01000372">
    <property type="protein sequence ID" value="KAG2932892.1"/>
    <property type="molecule type" value="Genomic_DNA"/>
</dbReference>
<protein>
    <submittedName>
        <fullName evidence="1">Uncharacterized protein</fullName>
    </submittedName>
</protein>
<evidence type="ECO:0000313" key="1">
    <source>
        <dbReference type="EMBL" id="KAG2932892.1"/>
    </source>
</evidence>
<evidence type="ECO:0000313" key="2">
    <source>
        <dbReference type="Proteomes" id="UP000736787"/>
    </source>
</evidence>
<organism evidence="1 2">
    <name type="scientific">Phytophthora cactorum</name>
    <dbReference type="NCBI Taxonomy" id="29920"/>
    <lineage>
        <taxon>Eukaryota</taxon>
        <taxon>Sar</taxon>
        <taxon>Stramenopiles</taxon>
        <taxon>Oomycota</taxon>
        <taxon>Peronosporomycetes</taxon>
        <taxon>Peronosporales</taxon>
        <taxon>Peronosporaceae</taxon>
        <taxon>Phytophthora</taxon>
    </lineage>
</organism>